<dbReference type="InterPro" id="IPR031850">
    <property type="entry name" value="Fungal_KA1_dom"/>
</dbReference>
<evidence type="ECO:0000256" key="8">
    <source>
        <dbReference type="SAM" id="MobiDB-lite"/>
    </source>
</evidence>
<evidence type="ECO:0000256" key="1">
    <source>
        <dbReference type="ARBA" id="ARBA00012513"/>
    </source>
</evidence>
<evidence type="ECO:0000256" key="4">
    <source>
        <dbReference type="ARBA" id="ARBA00022679"/>
    </source>
</evidence>
<evidence type="ECO:0000256" key="2">
    <source>
        <dbReference type="ARBA" id="ARBA00022527"/>
    </source>
</evidence>
<feature type="region of interest" description="Disordered" evidence="8">
    <location>
        <begin position="21"/>
        <end position="47"/>
    </location>
</feature>
<evidence type="ECO:0000256" key="5">
    <source>
        <dbReference type="ARBA" id="ARBA00022777"/>
    </source>
</evidence>
<dbReference type="Pfam" id="PF16797">
    <property type="entry name" value="Fungal_KA1"/>
    <property type="match status" value="1"/>
</dbReference>
<comment type="caution">
    <text evidence="10">The sequence shown here is derived from an EMBL/GenBank/DDBJ whole genome shotgun (WGS) entry which is preliminary data.</text>
</comment>
<feature type="compositionally biased region" description="Polar residues" evidence="8">
    <location>
        <begin position="179"/>
        <end position="188"/>
    </location>
</feature>
<keyword evidence="5" id="KW-0418">Kinase</keyword>
<organism evidence="10 11">
    <name type="scientific">Elaphomyces granulatus</name>
    <dbReference type="NCBI Taxonomy" id="519963"/>
    <lineage>
        <taxon>Eukaryota</taxon>
        <taxon>Fungi</taxon>
        <taxon>Dikarya</taxon>
        <taxon>Ascomycota</taxon>
        <taxon>Pezizomycotina</taxon>
        <taxon>Eurotiomycetes</taxon>
        <taxon>Eurotiomycetidae</taxon>
        <taxon>Eurotiales</taxon>
        <taxon>Elaphomycetaceae</taxon>
        <taxon>Elaphomyces</taxon>
    </lineage>
</organism>
<comment type="catalytic activity">
    <reaction evidence="7">
        <text>L-seryl-[protein] + ATP = O-phospho-L-seryl-[protein] + ADP + H(+)</text>
        <dbReference type="Rhea" id="RHEA:17989"/>
        <dbReference type="Rhea" id="RHEA-COMP:9863"/>
        <dbReference type="Rhea" id="RHEA-COMP:11604"/>
        <dbReference type="ChEBI" id="CHEBI:15378"/>
        <dbReference type="ChEBI" id="CHEBI:29999"/>
        <dbReference type="ChEBI" id="CHEBI:30616"/>
        <dbReference type="ChEBI" id="CHEBI:83421"/>
        <dbReference type="ChEBI" id="CHEBI:456216"/>
        <dbReference type="EC" id="2.7.11.1"/>
    </reaction>
</comment>
<keyword evidence="4" id="KW-0808">Transferase</keyword>
<feature type="domain" description="Fungal kinase associated-1" evidence="9">
    <location>
        <begin position="192"/>
        <end position="306"/>
    </location>
</feature>
<comment type="catalytic activity">
    <reaction evidence="6">
        <text>L-threonyl-[protein] + ATP = O-phospho-L-threonyl-[protein] + ADP + H(+)</text>
        <dbReference type="Rhea" id="RHEA:46608"/>
        <dbReference type="Rhea" id="RHEA-COMP:11060"/>
        <dbReference type="Rhea" id="RHEA-COMP:11605"/>
        <dbReference type="ChEBI" id="CHEBI:15378"/>
        <dbReference type="ChEBI" id="CHEBI:30013"/>
        <dbReference type="ChEBI" id="CHEBI:30616"/>
        <dbReference type="ChEBI" id="CHEBI:61977"/>
        <dbReference type="ChEBI" id="CHEBI:456216"/>
        <dbReference type="EC" id="2.7.11.1"/>
    </reaction>
</comment>
<dbReference type="EMBL" id="NPHW01002825">
    <property type="protein sequence ID" value="OXV10672.1"/>
    <property type="molecule type" value="Genomic_DNA"/>
</dbReference>
<keyword evidence="11" id="KW-1185">Reference proteome</keyword>
<dbReference type="InterPro" id="IPR043024">
    <property type="entry name" value="KA1_sf_fungal"/>
</dbReference>
<dbReference type="GO" id="GO:0004674">
    <property type="term" value="F:protein serine/threonine kinase activity"/>
    <property type="evidence" value="ECO:0007669"/>
    <property type="project" value="UniProtKB-KW"/>
</dbReference>
<dbReference type="Proteomes" id="UP000243515">
    <property type="component" value="Unassembled WGS sequence"/>
</dbReference>
<dbReference type="AlphaFoldDB" id="A0A232M2S9"/>
<feature type="region of interest" description="Disordered" evidence="8">
    <location>
        <begin position="167"/>
        <end position="188"/>
    </location>
</feature>
<feature type="compositionally biased region" description="Polar residues" evidence="8">
    <location>
        <begin position="22"/>
        <end position="43"/>
    </location>
</feature>
<evidence type="ECO:0000313" key="10">
    <source>
        <dbReference type="EMBL" id="OXV10672.1"/>
    </source>
</evidence>
<keyword evidence="3" id="KW-0597">Phosphoprotein</keyword>
<reference evidence="10 11" key="1">
    <citation type="journal article" date="2015" name="Environ. Microbiol.">
        <title>Metagenome sequence of Elaphomyces granulatus from sporocarp tissue reveals Ascomycota ectomycorrhizal fingerprints of genome expansion and a Proteobacteria-rich microbiome.</title>
        <authorList>
            <person name="Quandt C.A."/>
            <person name="Kohler A."/>
            <person name="Hesse C.N."/>
            <person name="Sharpton T.J."/>
            <person name="Martin F."/>
            <person name="Spatafora J.W."/>
        </authorList>
    </citation>
    <scope>NUCLEOTIDE SEQUENCE [LARGE SCALE GENOMIC DNA]</scope>
    <source>
        <strain evidence="10 11">OSC145934</strain>
    </source>
</reference>
<feature type="region of interest" description="Disordered" evidence="8">
    <location>
        <begin position="125"/>
        <end position="145"/>
    </location>
</feature>
<evidence type="ECO:0000256" key="7">
    <source>
        <dbReference type="ARBA" id="ARBA00048679"/>
    </source>
</evidence>
<protein>
    <recommendedName>
        <fullName evidence="1">non-specific serine/threonine protein kinase</fullName>
        <ecNumber evidence="1">2.7.11.1</ecNumber>
    </recommendedName>
</protein>
<accession>A0A232M2S9</accession>
<dbReference type="Gene3D" id="3.30.310.220">
    <property type="entry name" value="Fungal kinase associated-1 domain"/>
    <property type="match status" value="1"/>
</dbReference>
<dbReference type="EC" id="2.7.11.1" evidence="1"/>
<keyword evidence="2" id="KW-0723">Serine/threonine-protein kinase</keyword>
<evidence type="ECO:0000256" key="6">
    <source>
        <dbReference type="ARBA" id="ARBA00047899"/>
    </source>
</evidence>
<evidence type="ECO:0000259" key="9">
    <source>
        <dbReference type="Pfam" id="PF16797"/>
    </source>
</evidence>
<evidence type="ECO:0000313" key="11">
    <source>
        <dbReference type="Proteomes" id="UP000243515"/>
    </source>
</evidence>
<sequence>MVPQESSPSIDEVAIYDKQAAATDSSNNSVSCIEDSIMSSPSGGRQDDTISEICFQPRHRDYSGLDSVSDDMTPTQGREAKAAVGKKWSWFSRHKWQNNSPNRRVTQTKDTVLIHHKLATVVVHESQPVEAPPSNRGGEKEASRESRWNGFFNKLFRKRRTVKREITEQDEAESVVAAPTSTPASETSVTDHKNWLQRFFRVKSATRTIALNANMVKGRWETYRILYEWKRYGMDVHLNQEKGIIYGHVGDVNSLRLRPVEFTAEFYTILEHANLSIVRFQRQKGAASSFHKVVDTLQMMLGKRGLTA</sequence>
<proteinExistence type="predicted"/>
<dbReference type="OrthoDB" id="504170at2759"/>
<name>A0A232M2S9_9EURO</name>
<evidence type="ECO:0000256" key="3">
    <source>
        <dbReference type="ARBA" id="ARBA00022553"/>
    </source>
</evidence>
<gene>
    <name evidence="10" type="ORF">Egran_01566</name>
</gene>